<evidence type="ECO:0000256" key="17">
    <source>
        <dbReference type="ARBA" id="ARBA00029974"/>
    </source>
</evidence>
<protein>
    <recommendedName>
        <fullName evidence="2">T-cell surface glycoprotein CD4</fullName>
    </recommendedName>
    <alternativeName>
        <fullName evidence="17">T-cell surface antigen T4/Leu-3</fullName>
    </alternativeName>
</protein>
<evidence type="ECO:0000256" key="9">
    <source>
        <dbReference type="ARBA" id="ARBA00022989"/>
    </source>
</evidence>
<keyword evidence="12" id="KW-0564">Palmitate</keyword>
<dbReference type="GO" id="GO:0007155">
    <property type="term" value="P:cell adhesion"/>
    <property type="evidence" value="ECO:0007669"/>
    <property type="project" value="InterPro"/>
</dbReference>
<feature type="domain" description="Ig-like" evidence="21">
    <location>
        <begin position="32"/>
        <end position="138"/>
    </location>
</feature>
<dbReference type="STRING" id="10141.ENSCPOP00000011087"/>
<dbReference type="PANTHER" id="PTHR11422:SF0">
    <property type="entry name" value="T-CELL SURFACE GLYCOPROTEIN CD4"/>
    <property type="match status" value="1"/>
</dbReference>
<dbReference type="eggNOG" id="ENOG502S0W5">
    <property type="taxonomic scope" value="Eukaryota"/>
</dbReference>
<evidence type="ECO:0000256" key="8">
    <source>
        <dbReference type="ARBA" id="ARBA00022859"/>
    </source>
</evidence>
<feature type="signal peptide" evidence="20">
    <location>
        <begin position="1"/>
        <end position="37"/>
    </location>
</feature>
<dbReference type="SUPFAM" id="SSF48726">
    <property type="entry name" value="Immunoglobulin"/>
    <property type="match status" value="3"/>
</dbReference>
<dbReference type="RefSeq" id="XP_013000578.1">
    <property type="nucleotide sequence ID" value="XM_013145124.3"/>
</dbReference>
<dbReference type="EMBL" id="AAKN02051617">
    <property type="status" value="NOT_ANNOTATED_CDS"/>
    <property type="molecule type" value="Genomic_DNA"/>
</dbReference>
<evidence type="ECO:0000256" key="6">
    <source>
        <dbReference type="ARBA" id="ARBA00022729"/>
    </source>
</evidence>
<reference evidence="23" key="1">
    <citation type="journal article" date="2011" name="Nature">
        <title>A high-resolution map of human evolutionary constraint using 29 mammals.</title>
        <authorList>
            <person name="Lindblad-Toh K."/>
            <person name="Garber M."/>
            <person name="Zuk O."/>
            <person name="Lin M.F."/>
            <person name="Parker B.J."/>
            <person name="Washietl S."/>
            <person name="Kheradpour P."/>
            <person name="Ernst J."/>
            <person name="Jordan G."/>
            <person name="Mauceli E."/>
            <person name="Ward L.D."/>
            <person name="Lowe C.B."/>
            <person name="Holloway A.K."/>
            <person name="Clamp M."/>
            <person name="Gnerre S."/>
            <person name="Alfoldi J."/>
            <person name="Beal K."/>
            <person name="Chang J."/>
            <person name="Clawson H."/>
            <person name="Cuff J."/>
            <person name="Di Palma F."/>
            <person name="Fitzgerald S."/>
            <person name="Flicek P."/>
            <person name="Guttman M."/>
            <person name="Hubisz M.J."/>
            <person name="Jaffe D.B."/>
            <person name="Jungreis I."/>
            <person name="Kent W.J."/>
            <person name="Kostka D."/>
            <person name="Lara M."/>
            <person name="Martins A.L."/>
            <person name="Massingham T."/>
            <person name="Moltke I."/>
            <person name="Raney B.J."/>
            <person name="Rasmussen M.D."/>
            <person name="Robinson J."/>
            <person name="Stark A."/>
            <person name="Vilella A.J."/>
            <person name="Wen J."/>
            <person name="Xie X."/>
            <person name="Zody M.C."/>
            <person name="Baldwin J."/>
            <person name="Bloom T."/>
            <person name="Chin C.W."/>
            <person name="Heiman D."/>
            <person name="Nicol R."/>
            <person name="Nusbaum C."/>
            <person name="Young S."/>
            <person name="Wilkinson J."/>
            <person name="Worley K.C."/>
            <person name="Kovar C.L."/>
            <person name="Muzny D.M."/>
            <person name="Gibbs R.A."/>
            <person name="Cree A."/>
            <person name="Dihn H.H."/>
            <person name="Fowler G."/>
            <person name="Jhangiani S."/>
            <person name="Joshi V."/>
            <person name="Lee S."/>
            <person name="Lewis L.R."/>
            <person name="Nazareth L.V."/>
            <person name="Okwuonu G."/>
            <person name="Santibanez J."/>
            <person name="Warren W.C."/>
            <person name="Mardis E.R."/>
            <person name="Weinstock G.M."/>
            <person name="Wilson R.K."/>
            <person name="Delehaunty K."/>
            <person name="Dooling D."/>
            <person name="Fronik C."/>
            <person name="Fulton L."/>
            <person name="Fulton B."/>
            <person name="Graves T."/>
            <person name="Minx P."/>
            <person name="Sodergren E."/>
            <person name="Birney E."/>
            <person name="Margulies E.H."/>
            <person name="Herrero J."/>
            <person name="Green E.D."/>
            <person name="Haussler D."/>
            <person name="Siepel A."/>
            <person name="Goldman N."/>
            <person name="Pollard K.S."/>
            <person name="Pedersen J.S."/>
            <person name="Lander E.S."/>
            <person name="Kellis M."/>
        </authorList>
    </citation>
    <scope>NUCLEOTIDE SEQUENCE [LARGE SCALE GENOMIC DNA]</scope>
    <source>
        <strain evidence="23">2N</strain>
    </source>
</reference>
<dbReference type="InterPro" id="IPR013106">
    <property type="entry name" value="Ig_V-set"/>
</dbReference>
<evidence type="ECO:0000256" key="7">
    <source>
        <dbReference type="ARBA" id="ARBA00022737"/>
    </source>
</evidence>
<organism evidence="22 23">
    <name type="scientific">Cavia porcellus</name>
    <name type="common">Guinea pig</name>
    <dbReference type="NCBI Taxonomy" id="10141"/>
    <lineage>
        <taxon>Eukaryota</taxon>
        <taxon>Metazoa</taxon>
        <taxon>Chordata</taxon>
        <taxon>Craniata</taxon>
        <taxon>Vertebrata</taxon>
        <taxon>Euteleostomi</taxon>
        <taxon>Mammalia</taxon>
        <taxon>Eutheria</taxon>
        <taxon>Euarchontoglires</taxon>
        <taxon>Glires</taxon>
        <taxon>Rodentia</taxon>
        <taxon>Hystricomorpha</taxon>
        <taxon>Caviidae</taxon>
        <taxon>Cavia</taxon>
    </lineage>
</organism>
<keyword evidence="14" id="KW-0325">Glycoprotein</keyword>
<dbReference type="VEuPathDB" id="HostDB:ENSCPOG00000012324"/>
<dbReference type="Gene3D" id="2.60.40.10">
    <property type="entry name" value="Immunoglobulins"/>
    <property type="match status" value="4"/>
</dbReference>
<dbReference type="SMART" id="SM00406">
    <property type="entry name" value="IGv"/>
    <property type="match status" value="1"/>
</dbReference>
<dbReference type="GO" id="GO:0002250">
    <property type="term" value="P:adaptive immune response"/>
    <property type="evidence" value="ECO:0007669"/>
    <property type="project" value="UniProtKB-KW"/>
</dbReference>
<dbReference type="Pfam" id="PF12104">
    <property type="entry name" value="Tcell_CD4_C"/>
    <property type="match status" value="1"/>
</dbReference>
<dbReference type="HOGENOM" id="CLU_047414_0_0_1"/>
<feature type="chain" id="PRO_5011562361" description="T-cell surface glycoprotein CD4" evidence="20">
    <location>
        <begin position="38"/>
        <end position="523"/>
    </location>
</feature>
<dbReference type="Proteomes" id="UP000005447">
    <property type="component" value="Unassembled WGS sequence"/>
</dbReference>
<dbReference type="InterPro" id="IPR021963">
    <property type="entry name" value="Tcell_CD4_Cterm"/>
</dbReference>
<comment type="subcellular location">
    <subcellularLocation>
        <location evidence="1">Cell membrane</location>
        <topology evidence="1">Single-pass type I membrane protein</topology>
    </subcellularLocation>
</comment>
<keyword evidence="15" id="KW-0449">Lipoprotein</keyword>
<reference evidence="22" key="2">
    <citation type="submission" date="2025-08" db="UniProtKB">
        <authorList>
            <consortium name="Ensembl"/>
        </authorList>
    </citation>
    <scope>IDENTIFICATION</scope>
    <source>
        <strain evidence="22">2N</strain>
    </source>
</reference>
<dbReference type="InterPro" id="IPR000973">
    <property type="entry name" value="CD4"/>
</dbReference>
<feature type="compositionally biased region" description="Polar residues" evidence="18">
    <location>
        <begin position="482"/>
        <end position="494"/>
    </location>
</feature>
<proteinExistence type="predicted"/>
<dbReference type="InParanoid" id="H0VL66"/>
<keyword evidence="16" id="KW-0393">Immunoglobulin domain</keyword>
<dbReference type="InterPro" id="IPR007110">
    <property type="entry name" value="Ig-like_dom"/>
</dbReference>
<dbReference type="GO" id="GO:0009986">
    <property type="term" value="C:cell surface"/>
    <property type="evidence" value="ECO:0007669"/>
    <property type="project" value="UniProtKB-ARBA"/>
</dbReference>
<dbReference type="FunCoup" id="H0VL66">
    <property type="interactions" value="627"/>
</dbReference>
<dbReference type="InterPro" id="IPR036179">
    <property type="entry name" value="Ig-like_dom_sf"/>
</dbReference>
<dbReference type="InterPro" id="IPR008424">
    <property type="entry name" value="Ig_C2-set"/>
</dbReference>
<dbReference type="InterPro" id="IPR013783">
    <property type="entry name" value="Ig-like_fold"/>
</dbReference>
<keyword evidence="6 20" id="KW-0732">Signal</keyword>
<name>H0VL66_CAVPO</name>
<evidence type="ECO:0000313" key="23">
    <source>
        <dbReference type="Proteomes" id="UP000005447"/>
    </source>
</evidence>
<dbReference type="FunFam" id="2.60.40.10:FF:001105">
    <property type="entry name" value="T-cell surface glycoprotein CD4"/>
    <property type="match status" value="1"/>
</dbReference>
<evidence type="ECO:0000256" key="20">
    <source>
        <dbReference type="SAM" id="SignalP"/>
    </source>
</evidence>
<feature type="transmembrane region" description="Helical" evidence="19">
    <location>
        <begin position="410"/>
        <end position="436"/>
    </location>
</feature>
<accession>H0VL66</accession>
<reference evidence="22" key="3">
    <citation type="submission" date="2025-09" db="UniProtKB">
        <authorList>
            <consortium name="Ensembl"/>
        </authorList>
    </citation>
    <scope>IDENTIFICATION</scope>
    <source>
        <strain evidence="22">2N</strain>
    </source>
</reference>
<keyword evidence="5 19" id="KW-0812">Transmembrane</keyword>
<dbReference type="KEGG" id="cpoc:100734494"/>
<evidence type="ECO:0000256" key="11">
    <source>
        <dbReference type="ARBA" id="ARBA00023136"/>
    </source>
</evidence>
<dbReference type="PRINTS" id="PR00692">
    <property type="entry name" value="CD4TCANTIGEN"/>
</dbReference>
<keyword evidence="13" id="KW-1015">Disulfide bond</keyword>
<dbReference type="PANTHER" id="PTHR11422">
    <property type="entry name" value="T-CELL SURFACE GLYCOPROTEIN CD4"/>
    <property type="match status" value="1"/>
</dbReference>
<keyword evidence="3" id="KW-1003">Cell membrane</keyword>
<dbReference type="PROSITE" id="PS50835">
    <property type="entry name" value="IG_LIKE"/>
    <property type="match status" value="2"/>
</dbReference>
<keyword evidence="7" id="KW-0677">Repeat</keyword>
<evidence type="ECO:0000256" key="18">
    <source>
        <dbReference type="SAM" id="MobiDB-lite"/>
    </source>
</evidence>
<dbReference type="CDD" id="cd22570">
    <property type="entry name" value="CD4_CD"/>
    <property type="match status" value="1"/>
</dbReference>
<dbReference type="InterPro" id="IPR015274">
    <property type="entry name" value="CD4-extracel"/>
</dbReference>
<evidence type="ECO:0000256" key="2">
    <source>
        <dbReference type="ARBA" id="ARBA00016522"/>
    </source>
</evidence>
<evidence type="ECO:0000256" key="3">
    <source>
        <dbReference type="ARBA" id="ARBA00022475"/>
    </source>
</evidence>
<feature type="compositionally biased region" description="Polar residues" evidence="18">
    <location>
        <begin position="513"/>
        <end position="523"/>
    </location>
</feature>
<dbReference type="GO" id="GO:0015026">
    <property type="term" value="F:coreceptor activity"/>
    <property type="evidence" value="ECO:0007669"/>
    <property type="project" value="InterPro"/>
</dbReference>
<evidence type="ECO:0000256" key="14">
    <source>
        <dbReference type="ARBA" id="ARBA00023180"/>
    </source>
</evidence>
<dbReference type="Pfam" id="PF09191">
    <property type="entry name" value="CD4-extracel"/>
    <property type="match status" value="1"/>
</dbReference>
<dbReference type="Pfam" id="PF07686">
    <property type="entry name" value="V-set"/>
    <property type="match status" value="1"/>
</dbReference>
<evidence type="ECO:0000256" key="13">
    <source>
        <dbReference type="ARBA" id="ARBA00023157"/>
    </source>
</evidence>
<dbReference type="AlphaFoldDB" id="H0VL66"/>
<dbReference type="FunFam" id="2.60.40.10:FF:001253">
    <property type="entry name" value="T-cell surface glycoprotein CD4"/>
    <property type="match status" value="1"/>
</dbReference>
<feature type="domain" description="Ig-like" evidence="21">
    <location>
        <begin position="284"/>
        <end position="400"/>
    </location>
</feature>
<keyword evidence="4" id="KW-0597">Phosphoprotein</keyword>
<dbReference type="GeneID" id="100734494"/>
<evidence type="ECO:0000313" key="22">
    <source>
        <dbReference type="Ensembl" id="ENSCPOP00000011087.3"/>
    </source>
</evidence>
<dbReference type="GO" id="GO:0005886">
    <property type="term" value="C:plasma membrane"/>
    <property type="evidence" value="ECO:0007669"/>
    <property type="project" value="UniProtKB-SubCell"/>
</dbReference>
<evidence type="ECO:0000256" key="4">
    <source>
        <dbReference type="ARBA" id="ARBA00022553"/>
    </source>
</evidence>
<dbReference type="InterPro" id="IPR003599">
    <property type="entry name" value="Ig_sub"/>
</dbReference>
<evidence type="ECO:0000256" key="1">
    <source>
        <dbReference type="ARBA" id="ARBA00004251"/>
    </source>
</evidence>
<evidence type="ECO:0000256" key="16">
    <source>
        <dbReference type="ARBA" id="ARBA00023319"/>
    </source>
</evidence>
<keyword evidence="10" id="KW-1064">Adaptive immunity</keyword>
<gene>
    <name evidence="22" type="primary">Cd4</name>
</gene>
<keyword evidence="11 19" id="KW-0472">Membrane</keyword>
<evidence type="ECO:0000256" key="10">
    <source>
        <dbReference type="ARBA" id="ARBA00023130"/>
    </source>
</evidence>
<dbReference type="Pfam" id="PF05790">
    <property type="entry name" value="C2-set"/>
    <property type="match status" value="1"/>
</dbReference>
<dbReference type="OrthoDB" id="8657369at2759"/>
<evidence type="ECO:0000256" key="12">
    <source>
        <dbReference type="ARBA" id="ARBA00023139"/>
    </source>
</evidence>
<dbReference type="Gene3D" id="1.20.5.900">
    <property type="entry name" value="transmembrane domain of human cd4"/>
    <property type="match status" value="1"/>
</dbReference>
<keyword evidence="8" id="KW-0391">Immunity</keyword>
<evidence type="ECO:0000256" key="5">
    <source>
        <dbReference type="ARBA" id="ARBA00022692"/>
    </source>
</evidence>
<keyword evidence="23" id="KW-1185">Reference proteome</keyword>
<dbReference type="Bgee" id="ENSCPOG00000012324">
    <property type="expression patterns" value="Expressed in thyroid gland and 2 other cell types or tissues"/>
</dbReference>
<feature type="region of interest" description="Disordered" evidence="18">
    <location>
        <begin position="461"/>
        <end position="523"/>
    </location>
</feature>
<dbReference type="GeneTree" id="ENSGT00390000001745"/>
<evidence type="ECO:0000256" key="15">
    <source>
        <dbReference type="ARBA" id="ARBA00023288"/>
    </source>
</evidence>
<evidence type="ECO:0000256" key="19">
    <source>
        <dbReference type="SAM" id="Phobius"/>
    </source>
</evidence>
<dbReference type="OMA" id="KTCQCSH"/>
<feature type="compositionally biased region" description="Basic and acidic residues" evidence="18">
    <location>
        <begin position="501"/>
        <end position="512"/>
    </location>
</feature>
<evidence type="ECO:0000259" key="21">
    <source>
        <dbReference type="PROSITE" id="PS50835"/>
    </source>
</evidence>
<dbReference type="CTD" id="920"/>
<dbReference type="Ensembl" id="ENSCPOT00000012441.3">
    <property type="protein sequence ID" value="ENSCPOP00000011087.3"/>
    <property type="gene ID" value="ENSCPOG00000012324.4"/>
</dbReference>
<dbReference type="SMART" id="SM00409">
    <property type="entry name" value="IG"/>
    <property type="match status" value="3"/>
</dbReference>
<sequence length="523" mass="58799">MTQALACLSKGTMPLEVSSSFLILVLHVALCPVVTQGKDVVLSKEGATVELPCIGSQRKNMPFSWKFLNETKILAKQNSYLTRGKTHLGNRIDSRSSQWDRGSFPLIIRKLEMKDSEIYICEVDNKRMLVELKVFKLTASPGTRLVEGQTLNLIVEGPKNSQLPVQFTSPAGQIFKEEAAITVPSVGFQHNGIWRCIVTLDKKYLQLDIYILVLSFQKMQIPNPFYKKEKESLEMCFPLTFNNEDLPFTGELIWRADKASSSHSWITFSVANQRVSVQNDNQDPKLQMAEKTPLCLTLSSVLLQHAGSGNLTLTLDGGQRLSQEVKLVVMKVAQDQNSLVCEVQGPTSSTLMLSWNLKDQKPQVSKQEKQVWVLSPEAGTWQCLLSDGSQVLLESTVDVVSRGMPQDQSMFLAIVLGGTLGFLFLTGLCIFCCVWCRHQRRQAARMSQIKRLLSEKKTCQCHRPSHSRSPELLLSSSHSEQDPSTWKHNRNLSVYKSGPCDQREQRFPEDHTASQGQKQIRTP</sequence>
<keyword evidence="9 19" id="KW-1133">Transmembrane helix</keyword>